<evidence type="ECO:0000313" key="3">
    <source>
        <dbReference type="Proteomes" id="UP000011682"/>
    </source>
</evidence>
<dbReference type="AlphaFoldDB" id="S9QIQ1"/>
<dbReference type="Proteomes" id="UP000011682">
    <property type="component" value="Unassembled WGS sequence"/>
</dbReference>
<comment type="caution">
    <text evidence="2">The sequence shown here is derived from an EMBL/GenBank/DDBJ whole genome shotgun (WGS) entry which is preliminary data.</text>
</comment>
<keyword evidence="3" id="KW-1185">Reference proteome</keyword>
<sequence>MVLRPAARLPPGRGRDRHDLPPLARAPIPVTHRASSRRRSLRKHERPGPKAEAFPVKRGDAARAYPRP</sequence>
<feature type="region of interest" description="Disordered" evidence="1">
    <location>
        <begin position="1"/>
        <end position="68"/>
    </location>
</feature>
<organism evidence="2 3">
    <name type="scientific">Cystobacter fuscus (strain ATCC 25194 / DSM 2262 / NBRC 100088 / M29)</name>
    <dbReference type="NCBI Taxonomy" id="1242864"/>
    <lineage>
        <taxon>Bacteria</taxon>
        <taxon>Pseudomonadati</taxon>
        <taxon>Myxococcota</taxon>
        <taxon>Myxococcia</taxon>
        <taxon>Myxococcales</taxon>
        <taxon>Cystobacterineae</taxon>
        <taxon>Archangiaceae</taxon>
        <taxon>Cystobacter</taxon>
    </lineage>
</organism>
<gene>
    <name evidence="2" type="ORF">D187_000907</name>
</gene>
<accession>S9QIQ1</accession>
<name>S9QIQ1_CYSF2</name>
<protein>
    <submittedName>
        <fullName evidence="2">Uncharacterized protein</fullName>
    </submittedName>
</protein>
<dbReference type="EMBL" id="ANAH02000010">
    <property type="protein sequence ID" value="EPX61124.1"/>
    <property type="molecule type" value="Genomic_DNA"/>
</dbReference>
<evidence type="ECO:0000256" key="1">
    <source>
        <dbReference type="SAM" id="MobiDB-lite"/>
    </source>
</evidence>
<feature type="compositionally biased region" description="Low complexity" evidence="1">
    <location>
        <begin position="1"/>
        <end position="12"/>
    </location>
</feature>
<proteinExistence type="predicted"/>
<evidence type="ECO:0000313" key="2">
    <source>
        <dbReference type="EMBL" id="EPX61124.1"/>
    </source>
</evidence>
<reference evidence="2" key="1">
    <citation type="submission" date="2013-05" db="EMBL/GenBank/DDBJ databases">
        <title>Genome assembly of Cystobacter fuscus DSM 2262.</title>
        <authorList>
            <person name="Sharma G."/>
            <person name="Khatri I."/>
            <person name="Kaur C."/>
            <person name="Mayilraj S."/>
            <person name="Subramanian S."/>
        </authorList>
    </citation>
    <scope>NUCLEOTIDE SEQUENCE [LARGE SCALE GENOMIC DNA]</scope>
    <source>
        <strain evidence="2">DSM 2262</strain>
    </source>
</reference>
<feature type="compositionally biased region" description="Basic residues" evidence="1">
    <location>
        <begin position="34"/>
        <end position="45"/>
    </location>
</feature>